<organism evidence="1 2">
    <name type="scientific">Diphasiastrum complanatum</name>
    <name type="common">Issler's clubmoss</name>
    <name type="synonym">Lycopodium complanatum</name>
    <dbReference type="NCBI Taxonomy" id="34168"/>
    <lineage>
        <taxon>Eukaryota</taxon>
        <taxon>Viridiplantae</taxon>
        <taxon>Streptophyta</taxon>
        <taxon>Embryophyta</taxon>
        <taxon>Tracheophyta</taxon>
        <taxon>Lycopodiopsida</taxon>
        <taxon>Lycopodiales</taxon>
        <taxon>Lycopodiaceae</taxon>
        <taxon>Lycopodioideae</taxon>
        <taxon>Diphasiastrum</taxon>
    </lineage>
</organism>
<keyword evidence="2" id="KW-1185">Reference proteome</keyword>
<gene>
    <name evidence="1" type="ORF">O6H91_03G046500</name>
</gene>
<name>A0ACC2E5S0_DIPCM</name>
<accession>A0ACC2E5S0</accession>
<sequence>MSSDISNGNMLRSTSGCRSFCLPCFYTNFYCKSFLLLYLDDCSVMSLPILPECSVGFKLNMTKWPKKRLLAFSDYTKCYLWLGHPECKSMLIHDVLQKINEFHSISRKIWNIIQNLTS</sequence>
<dbReference type="EMBL" id="CM055094">
    <property type="protein sequence ID" value="KAJ7561899.1"/>
    <property type="molecule type" value="Genomic_DNA"/>
</dbReference>
<evidence type="ECO:0000313" key="2">
    <source>
        <dbReference type="Proteomes" id="UP001162992"/>
    </source>
</evidence>
<reference evidence="2" key="1">
    <citation type="journal article" date="2024" name="Proc. Natl. Acad. Sci. U.S.A.">
        <title>Extraordinary preservation of gene collinearity over three hundred million years revealed in homosporous lycophytes.</title>
        <authorList>
            <person name="Li C."/>
            <person name="Wickell D."/>
            <person name="Kuo L.Y."/>
            <person name="Chen X."/>
            <person name="Nie B."/>
            <person name="Liao X."/>
            <person name="Peng D."/>
            <person name="Ji J."/>
            <person name="Jenkins J."/>
            <person name="Williams M."/>
            <person name="Shu S."/>
            <person name="Plott C."/>
            <person name="Barry K."/>
            <person name="Rajasekar S."/>
            <person name="Grimwood J."/>
            <person name="Han X."/>
            <person name="Sun S."/>
            <person name="Hou Z."/>
            <person name="He W."/>
            <person name="Dai G."/>
            <person name="Sun C."/>
            <person name="Schmutz J."/>
            <person name="Leebens-Mack J.H."/>
            <person name="Li F.W."/>
            <person name="Wang L."/>
        </authorList>
    </citation>
    <scope>NUCLEOTIDE SEQUENCE [LARGE SCALE GENOMIC DNA]</scope>
    <source>
        <strain evidence="2">cv. PW_Plant_1</strain>
    </source>
</reference>
<dbReference type="Proteomes" id="UP001162992">
    <property type="component" value="Chromosome 3"/>
</dbReference>
<protein>
    <submittedName>
        <fullName evidence="1">Uncharacterized protein</fullName>
    </submittedName>
</protein>
<evidence type="ECO:0000313" key="1">
    <source>
        <dbReference type="EMBL" id="KAJ7561899.1"/>
    </source>
</evidence>
<comment type="caution">
    <text evidence="1">The sequence shown here is derived from an EMBL/GenBank/DDBJ whole genome shotgun (WGS) entry which is preliminary data.</text>
</comment>
<proteinExistence type="predicted"/>